<evidence type="ECO:0000313" key="3">
    <source>
        <dbReference type="Proteomes" id="UP001055784"/>
    </source>
</evidence>
<dbReference type="InterPro" id="IPR038750">
    <property type="entry name" value="YczE/YyaS-like"/>
</dbReference>
<dbReference type="Pfam" id="PF19700">
    <property type="entry name" value="DUF6198"/>
    <property type="match status" value="1"/>
</dbReference>
<dbReference type="PANTHER" id="PTHR40078:SF1">
    <property type="entry name" value="INTEGRAL MEMBRANE PROTEIN"/>
    <property type="match status" value="1"/>
</dbReference>
<dbReference type="Proteomes" id="UP001055784">
    <property type="component" value="Chromosome"/>
</dbReference>
<evidence type="ECO:0000313" key="2">
    <source>
        <dbReference type="EMBL" id="URJ49199.1"/>
    </source>
</evidence>
<evidence type="ECO:0000256" key="1">
    <source>
        <dbReference type="SAM" id="Phobius"/>
    </source>
</evidence>
<feature type="transmembrane region" description="Helical" evidence="1">
    <location>
        <begin position="89"/>
        <end position="110"/>
    </location>
</feature>
<name>A0AAE9IBM1_PAEPO</name>
<organism evidence="2 3">
    <name type="scientific">Paenibacillus polymyxa</name>
    <name type="common">Bacillus polymyxa</name>
    <dbReference type="NCBI Taxonomy" id="1406"/>
    <lineage>
        <taxon>Bacteria</taxon>
        <taxon>Bacillati</taxon>
        <taxon>Bacillota</taxon>
        <taxon>Bacilli</taxon>
        <taxon>Bacillales</taxon>
        <taxon>Paenibacillaceae</taxon>
        <taxon>Paenibacillus</taxon>
    </lineage>
</organism>
<feature type="transmembrane region" description="Helical" evidence="1">
    <location>
        <begin position="188"/>
        <end position="205"/>
    </location>
</feature>
<dbReference type="RefSeq" id="WP_250259774.1">
    <property type="nucleotide sequence ID" value="NZ_CP097769.1"/>
</dbReference>
<keyword evidence="1" id="KW-0472">Membrane</keyword>
<protein>
    <submittedName>
        <fullName evidence="2">Membrane protein</fullName>
    </submittedName>
</protein>
<feature type="transmembrane region" description="Helical" evidence="1">
    <location>
        <begin position="21"/>
        <end position="40"/>
    </location>
</feature>
<dbReference type="PANTHER" id="PTHR40078">
    <property type="entry name" value="INTEGRAL MEMBRANE PROTEIN-RELATED"/>
    <property type="match status" value="1"/>
</dbReference>
<feature type="transmembrane region" description="Helical" evidence="1">
    <location>
        <begin position="122"/>
        <end position="140"/>
    </location>
</feature>
<dbReference type="EMBL" id="CP097770">
    <property type="protein sequence ID" value="URJ49199.1"/>
    <property type="molecule type" value="Genomic_DNA"/>
</dbReference>
<feature type="transmembrane region" description="Helical" evidence="1">
    <location>
        <begin position="60"/>
        <end position="82"/>
    </location>
</feature>
<keyword evidence="1" id="KW-0812">Transmembrane</keyword>
<sequence length="216" mass="23788">MTENNNRIAAKPKNTMFIFKRWLFYFIGLIVLALGVSSVIKSNIGASAWDAFYVGLSKTVGLTTGTWVIIIGLLVIFINAFLAKKRPDFPAFITIFTMGVVIDFCTLLIFQSFELVGLGARIALFVFGFILIAVGSGIYLQANFAAHPMDRLMFVLHDKFGLSIGIARLLCEATALILGFLLSGPVSYGTVVIALSVGPCIQFAYKKMERFYTRIT</sequence>
<feature type="transmembrane region" description="Helical" evidence="1">
    <location>
        <begin position="160"/>
        <end position="182"/>
    </location>
</feature>
<proteinExistence type="predicted"/>
<reference evidence="2" key="1">
    <citation type="submission" date="2022-11" db="EMBL/GenBank/DDBJ databases">
        <authorList>
            <person name="Vasilchenko N.G."/>
            <person name="Prazdnova E.V."/>
            <person name="Gorovtsov A.V."/>
            <person name="Chistyakov V.A."/>
            <person name="Pak M.L."/>
        </authorList>
    </citation>
    <scope>NUCLEOTIDE SEQUENCE</scope>
    <source>
        <strain evidence="2">R 4.5</strain>
    </source>
</reference>
<gene>
    <name evidence="2" type="ORF">MF626_003542</name>
</gene>
<accession>A0AAE9IBM1</accession>
<keyword evidence="1" id="KW-1133">Transmembrane helix</keyword>
<dbReference type="AlphaFoldDB" id="A0AAE9IBM1"/>